<feature type="transmembrane region" description="Helical" evidence="2">
    <location>
        <begin position="35"/>
        <end position="59"/>
    </location>
</feature>
<name>A0A317UZB0_ASPEC</name>
<dbReference type="EMBL" id="MSFU01000024">
    <property type="protein sequence ID" value="PWY66689.1"/>
    <property type="molecule type" value="Genomic_DNA"/>
</dbReference>
<dbReference type="RefSeq" id="XP_025385151.1">
    <property type="nucleotide sequence ID" value="XM_025532910.1"/>
</dbReference>
<comment type="caution">
    <text evidence="3">The sequence shown here is derived from an EMBL/GenBank/DDBJ whole genome shotgun (WGS) entry which is preliminary data.</text>
</comment>
<protein>
    <submittedName>
        <fullName evidence="3">Uncharacterized protein</fullName>
    </submittedName>
</protein>
<keyword evidence="4" id="KW-1185">Reference proteome</keyword>
<organism evidence="3 4">
    <name type="scientific">Aspergillus eucalypticola (strain CBS 122712 / IBT 29274)</name>
    <dbReference type="NCBI Taxonomy" id="1448314"/>
    <lineage>
        <taxon>Eukaryota</taxon>
        <taxon>Fungi</taxon>
        <taxon>Dikarya</taxon>
        <taxon>Ascomycota</taxon>
        <taxon>Pezizomycotina</taxon>
        <taxon>Eurotiomycetes</taxon>
        <taxon>Eurotiomycetidae</taxon>
        <taxon>Eurotiales</taxon>
        <taxon>Aspergillaceae</taxon>
        <taxon>Aspergillus</taxon>
        <taxon>Aspergillus subgen. Circumdati</taxon>
    </lineage>
</organism>
<evidence type="ECO:0000256" key="1">
    <source>
        <dbReference type="SAM" id="MobiDB-lite"/>
    </source>
</evidence>
<gene>
    <name evidence="3" type="ORF">BO83DRAFT_391678</name>
</gene>
<feature type="region of interest" description="Disordered" evidence="1">
    <location>
        <begin position="166"/>
        <end position="201"/>
    </location>
</feature>
<dbReference type="VEuPathDB" id="FungiDB:BO83DRAFT_391678"/>
<keyword evidence="2" id="KW-0812">Transmembrane</keyword>
<proteinExistence type="predicted"/>
<feature type="compositionally biased region" description="Basic and acidic residues" evidence="1">
    <location>
        <begin position="235"/>
        <end position="245"/>
    </location>
</feature>
<keyword evidence="2" id="KW-1133">Transmembrane helix</keyword>
<dbReference type="AlphaFoldDB" id="A0A317UZB0"/>
<keyword evidence="2" id="KW-0472">Membrane</keyword>
<dbReference type="Proteomes" id="UP000246171">
    <property type="component" value="Unassembled WGS sequence"/>
</dbReference>
<reference evidence="3" key="1">
    <citation type="submission" date="2016-12" db="EMBL/GenBank/DDBJ databases">
        <title>The genomes of Aspergillus section Nigri reveals drivers in fungal speciation.</title>
        <authorList>
            <consortium name="DOE Joint Genome Institute"/>
            <person name="Vesth T.C."/>
            <person name="Nybo J."/>
            <person name="Theobald S."/>
            <person name="Brandl J."/>
            <person name="Frisvad J.C."/>
            <person name="Nielsen K.F."/>
            <person name="Lyhne E.K."/>
            <person name="Kogle M.E."/>
            <person name="Kuo A."/>
            <person name="Riley R."/>
            <person name="Clum A."/>
            <person name="Nolan M."/>
            <person name="Lipzen A."/>
            <person name="Salamov A."/>
            <person name="Henrissat B."/>
            <person name="Wiebenga A."/>
            <person name="De vries R.P."/>
            <person name="Grigoriev I.V."/>
            <person name="Mortensen U.H."/>
            <person name="Andersen M.R."/>
            <person name="Baker S.E."/>
        </authorList>
    </citation>
    <scope>NUCLEOTIDE SEQUENCE</scope>
    <source>
        <strain evidence="3">CBS 122712</strain>
    </source>
</reference>
<accession>A0A317UZB0</accession>
<dbReference type="GeneID" id="37054872"/>
<evidence type="ECO:0000313" key="4">
    <source>
        <dbReference type="Proteomes" id="UP000246171"/>
    </source>
</evidence>
<evidence type="ECO:0000256" key="2">
    <source>
        <dbReference type="SAM" id="Phobius"/>
    </source>
</evidence>
<sequence>MMDSEVSCTGPLELPLPSHLSLLHHTSSPSSLLRLLPPLALCFLLFYLLSSGLLASAFINLTLSSYSRVSPDNLARVYLLRALLEYSSYPTRTPSSRDSHTTKTDDLISKSAGDDLAVSVDFPAGVNNVEMDDVGEQSEMLDSSAGAETGLWVNDTGLEQDTEIVDNESSHNEDEEEELEDSYVPISWREDDTVPQPDTPPFAGFCKVVLAVERASQPESSSTTPPYELLGDTQDYGHPHVLEAE</sequence>
<evidence type="ECO:0000313" key="3">
    <source>
        <dbReference type="EMBL" id="PWY66689.1"/>
    </source>
</evidence>
<dbReference type="OrthoDB" id="10593659at2759"/>
<feature type="region of interest" description="Disordered" evidence="1">
    <location>
        <begin position="214"/>
        <end position="245"/>
    </location>
</feature>